<protein>
    <submittedName>
        <fullName evidence="1">Uncharacterized protein</fullName>
    </submittedName>
</protein>
<comment type="caution">
    <text evidence="1">The sequence shown here is derived from an EMBL/GenBank/DDBJ whole genome shotgun (WGS) entry which is preliminary data.</text>
</comment>
<reference evidence="1 2" key="1">
    <citation type="journal article" date="2013" name="Curr. Biol.">
        <title>The Genome of the Foraminiferan Reticulomyxa filosa.</title>
        <authorList>
            <person name="Glockner G."/>
            <person name="Hulsmann N."/>
            <person name="Schleicher M."/>
            <person name="Noegel A.A."/>
            <person name="Eichinger L."/>
            <person name="Gallinger C."/>
            <person name="Pawlowski J."/>
            <person name="Sierra R."/>
            <person name="Euteneuer U."/>
            <person name="Pillet L."/>
            <person name="Moustafa A."/>
            <person name="Platzer M."/>
            <person name="Groth M."/>
            <person name="Szafranski K."/>
            <person name="Schliwa M."/>
        </authorList>
    </citation>
    <scope>NUCLEOTIDE SEQUENCE [LARGE SCALE GENOMIC DNA]</scope>
</reference>
<sequence>MNSKRMKDLLAMEIVDIIKEAGVPIAQPDQYPHFNKPLTQVLKLPIKFLFEKWIEPTQEEILTSLDNNAIVIFADGSIKPDPGIGGYCGKESKI</sequence>
<evidence type="ECO:0000313" key="2">
    <source>
        <dbReference type="Proteomes" id="UP000023152"/>
    </source>
</evidence>
<proteinExistence type="predicted"/>
<accession>X6PFD5</accession>
<dbReference type="AlphaFoldDB" id="X6PFD5"/>
<evidence type="ECO:0000313" key="1">
    <source>
        <dbReference type="EMBL" id="ETO36823.1"/>
    </source>
</evidence>
<organism evidence="1 2">
    <name type="scientific">Reticulomyxa filosa</name>
    <dbReference type="NCBI Taxonomy" id="46433"/>
    <lineage>
        <taxon>Eukaryota</taxon>
        <taxon>Sar</taxon>
        <taxon>Rhizaria</taxon>
        <taxon>Retaria</taxon>
        <taxon>Foraminifera</taxon>
        <taxon>Monothalamids</taxon>
        <taxon>Reticulomyxidae</taxon>
        <taxon>Reticulomyxa</taxon>
    </lineage>
</organism>
<dbReference type="EMBL" id="ASPP01000240">
    <property type="protein sequence ID" value="ETO36823.1"/>
    <property type="molecule type" value="Genomic_DNA"/>
</dbReference>
<name>X6PFD5_RETFI</name>
<gene>
    <name evidence="1" type="ORF">RFI_00239</name>
</gene>
<keyword evidence="2" id="KW-1185">Reference proteome</keyword>
<dbReference type="Proteomes" id="UP000023152">
    <property type="component" value="Unassembled WGS sequence"/>
</dbReference>